<evidence type="ECO:0000256" key="1">
    <source>
        <dbReference type="SAM" id="Phobius"/>
    </source>
</evidence>
<protein>
    <submittedName>
        <fullName evidence="2">Uncharacterized protein</fullName>
    </submittedName>
</protein>
<gene>
    <name evidence="2" type="ORF">SEMRO_255_G100491.1</name>
</gene>
<comment type="caution">
    <text evidence="2">The sequence shown here is derived from an EMBL/GenBank/DDBJ whole genome shotgun (WGS) entry which is preliminary data.</text>
</comment>
<reference evidence="2" key="1">
    <citation type="submission" date="2020-06" db="EMBL/GenBank/DDBJ databases">
        <authorList>
            <consortium name="Plant Systems Biology data submission"/>
        </authorList>
    </citation>
    <scope>NUCLEOTIDE SEQUENCE</scope>
    <source>
        <strain evidence="2">D6</strain>
    </source>
</reference>
<evidence type="ECO:0000313" key="3">
    <source>
        <dbReference type="Proteomes" id="UP001153069"/>
    </source>
</evidence>
<keyword evidence="3" id="KW-1185">Reference proteome</keyword>
<keyword evidence="1" id="KW-0812">Transmembrane</keyword>
<feature type="transmembrane region" description="Helical" evidence="1">
    <location>
        <begin position="62"/>
        <end position="81"/>
    </location>
</feature>
<evidence type="ECO:0000313" key="2">
    <source>
        <dbReference type="EMBL" id="CAB9506142.1"/>
    </source>
</evidence>
<dbReference type="EMBL" id="CAICTM010000254">
    <property type="protein sequence ID" value="CAB9506142.1"/>
    <property type="molecule type" value="Genomic_DNA"/>
</dbReference>
<accession>A0A9N8HAV9</accession>
<organism evidence="2 3">
    <name type="scientific">Seminavis robusta</name>
    <dbReference type="NCBI Taxonomy" id="568900"/>
    <lineage>
        <taxon>Eukaryota</taxon>
        <taxon>Sar</taxon>
        <taxon>Stramenopiles</taxon>
        <taxon>Ochrophyta</taxon>
        <taxon>Bacillariophyta</taxon>
        <taxon>Bacillariophyceae</taxon>
        <taxon>Bacillariophycidae</taxon>
        <taxon>Naviculales</taxon>
        <taxon>Naviculaceae</taxon>
        <taxon>Seminavis</taxon>
    </lineage>
</organism>
<name>A0A9N8HAV9_9STRA</name>
<sequence>MPNSECLPSHSEEASILGPNTFERSIAALNYNMKTKGSEHPTKAANFNGSPNVDAVGKRYKLVHILPIIASLYLFHSVGVITSQLRTKPPSNGFDFLAG</sequence>
<keyword evidence="1" id="KW-1133">Transmembrane helix</keyword>
<dbReference type="AlphaFoldDB" id="A0A9N8HAV9"/>
<dbReference type="Proteomes" id="UP001153069">
    <property type="component" value="Unassembled WGS sequence"/>
</dbReference>
<keyword evidence="1" id="KW-0472">Membrane</keyword>
<proteinExistence type="predicted"/>